<feature type="region of interest" description="Disordered" evidence="12">
    <location>
        <begin position="1"/>
        <end position="22"/>
    </location>
</feature>
<accession>A0ABY4W1B9</accession>
<dbReference type="GO" id="GO:0004798">
    <property type="term" value="F:dTMP kinase activity"/>
    <property type="evidence" value="ECO:0007669"/>
    <property type="project" value="UniProtKB-EC"/>
</dbReference>
<evidence type="ECO:0000256" key="2">
    <source>
        <dbReference type="ARBA" id="ARBA00012980"/>
    </source>
</evidence>
<protein>
    <recommendedName>
        <fullName evidence="3 11">Thymidylate kinase</fullName>
        <ecNumber evidence="2 11">2.7.4.9</ecNumber>
    </recommendedName>
    <alternativeName>
        <fullName evidence="9 11">dTMP kinase</fullName>
    </alternativeName>
</protein>
<reference evidence="14" key="1">
    <citation type="submission" date="2022-06" db="EMBL/GenBank/DDBJ databases">
        <title>Sneathiella actinostolidae sp. nov., isolated from a sea anemonein the Western Pacific Ocean.</title>
        <authorList>
            <person name="Wei M.J."/>
        </authorList>
    </citation>
    <scope>NUCLEOTIDE SEQUENCE</scope>
    <source>
        <strain evidence="14">PHK-P5</strain>
    </source>
</reference>
<evidence type="ECO:0000256" key="4">
    <source>
        <dbReference type="ARBA" id="ARBA00022679"/>
    </source>
</evidence>
<evidence type="ECO:0000256" key="6">
    <source>
        <dbReference type="ARBA" id="ARBA00022741"/>
    </source>
</evidence>
<dbReference type="EC" id="2.7.4.9" evidence="2 11"/>
<dbReference type="Proteomes" id="UP001056291">
    <property type="component" value="Chromosome"/>
</dbReference>
<dbReference type="InterPro" id="IPR018094">
    <property type="entry name" value="Thymidylate_kinase"/>
</dbReference>
<evidence type="ECO:0000256" key="1">
    <source>
        <dbReference type="ARBA" id="ARBA00009776"/>
    </source>
</evidence>
<comment type="function">
    <text evidence="11">Phosphorylation of dTMP to form dTDP in both de novo and salvage pathways of dTTP synthesis.</text>
</comment>
<feature type="domain" description="Thymidylate kinase-like" evidence="13">
    <location>
        <begin position="14"/>
        <end position="203"/>
    </location>
</feature>
<dbReference type="Pfam" id="PF02223">
    <property type="entry name" value="Thymidylate_kin"/>
    <property type="match status" value="1"/>
</dbReference>
<evidence type="ECO:0000256" key="7">
    <source>
        <dbReference type="ARBA" id="ARBA00022777"/>
    </source>
</evidence>
<keyword evidence="5 11" id="KW-0545">Nucleotide biosynthesis</keyword>
<evidence type="ECO:0000259" key="13">
    <source>
        <dbReference type="Pfam" id="PF02223"/>
    </source>
</evidence>
<keyword evidence="8 11" id="KW-0067">ATP-binding</keyword>
<evidence type="ECO:0000256" key="9">
    <source>
        <dbReference type="ARBA" id="ARBA00029962"/>
    </source>
</evidence>
<evidence type="ECO:0000256" key="11">
    <source>
        <dbReference type="HAMAP-Rule" id="MF_00165"/>
    </source>
</evidence>
<feature type="binding site" evidence="11">
    <location>
        <begin position="16"/>
        <end position="23"/>
    </location>
    <ligand>
        <name>ATP</name>
        <dbReference type="ChEBI" id="CHEBI:30616"/>
    </ligand>
</feature>
<keyword evidence="4 11" id="KW-0808">Transferase</keyword>
<dbReference type="SUPFAM" id="SSF52540">
    <property type="entry name" value="P-loop containing nucleoside triphosphate hydrolases"/>
    <property type="match status" value="1"/>
</dbReference>
<dbReference type="InterPro" id="IPR027417">
    <property type="entry name" value="P-loop_NTPase"/>
</dbReference>
<dbReference type="PROSITE" id="PS01331">
    <property type="entry name" value="THYMIDYLATE_KINASE"/>
    <property type="match status" value="1"/>
</dbReference>
<evidence type="ECO:0000256" key="3">
    <source>
        <dbReference type="ARBA" id="ARBA00017144"/>
    </source>
</evidence>
<dbReference type="PANTHER" id="PTHR10344">
    <property type="entry name" value="THYMIDYLATE KINASE"/>
    <property type="match status" value="1"/>
</dbReference>
<dbReference type="HAMAP" id="MF_00165">
    <property type="entry name" value="Thymidylate_kinase"/>
    <property type="match status" value="1"/>
</dbReference>
<proteinExistence type="inferred from homology"/>
<dbReference type="CDD" id="cd01672">
    <property type="entry name" value="TMPK"/>
    <property type="match status" value="1"/>
</dbReference>
<dbReference type="PANTHER" id="PTHR10344:SF4">
    <property type="entry name" value="UMP-CMP KINASE 2, MITOCHONDRIAL"/>
    <property type="match status" value="1"/>
</dbReference>
<keyword evidence="7 11" id="KW-0418">Kinase</keyword>
<dbReference type="InterPro" id="IPR039430">
    <property type="entry name" value="Thymidylate_kin-like_dom"/>
</dbReference>
<dbReference type="InterPro" id="IPR018095">
    <property type="entry name" value="Thymidylate_kin_CS"/>
</dbReference>
<evidence type="ECO:0000256" key="8">
    <source>
        <dbReference type="ARBA" id="ARBA00022840"/>
    </source>
</evidence>
<sequence length="214" mass="24202">MQDGEQFPGRFITLEGGDGSGKSTQARLLSDFLKTKSIDVLLTREPGGAPGADEIRELILTGEPDRWDAVGETLLFYASRRNHLRLTVWPALEKGQWVISDRFADSTMAYQGYGNQLGEDVVSKVHDFAVGNFKPDLTFVFDMPAEEGLRRTDDRLHDEDRFEKMDIAFHERLRDGFLDIAQKNPDRCVVIDATKSIDAVQSELRRITLERLLA</sequence>
<dbReference type="RefSeq" id="WP_251932283.1">
    <property type="nucleotide sequence ID" value="NZ_CP098747.1"/>
</dbReference>
<dbReference type="EMBL" id="CP098747">
    <property type="protein sequence ID" value="USG59560.1"/>
    <property type="molecule type" value="Genomic_DNA"/>
</dbReference>
<keyword evidence="6 11" id="KW-0547">Nucleotide-binding</keyword>
<keyword evidence="15" id="KW-1185">Reference proteome</keyword>
<dbReference type="NCBIfam" id="TIGR00041">
    <property type="entry name" value="DTMP_kinase"/>
    <property type="match status" value="1"/>
</dbReference>
<organism evidence="14 15">
    <name type="scientific">Sneathiella marina</name>
    <dbReference type="NCBI Taxonomy" id="2950108"/>
    <lineage>
        <taxon>Bacteria</taxon>
        <taxon>Pseudomonadati</taxon>
        <taxon>Pseudomonadota</taxon>
        <taxon>Alphaproteobacteria</taxon>
        <taxon>Sneathiellales</taxon>
        <taxon>Sneathiellaceae</taxon>
        <taxon>Sneathiella</taxon>
    </lineage>
</organism>
<evidence type="ECO:0000313" key="14">
    <source>
        <dbReference type="EMBL" id="USG59560.1"/>
    </source>
</evidence>
<evidence type="ECO:0000256" key="10">
    <source>
        <dbReference type="ARBA" id="ARBA00048743"/>
    </source>
</evidence>
<evidence type="ECO:0000313" key="15">
    <source>
        <dbReference type="Proteomes" id="UP001056291"/>
    </source>
</evidence>
<gene>
    <name evidence="11 14" type="primary">tmk</name>
    <name evidence="14" type="ORF">NBZ79_10215</name>
</gene>
<dbReference type="Gene3D" id="3.40.50.300">
    <property type="entry name" value="P-loop containing nucleotide triphosphate hydrolases"/>
    <property type="match status" value="1"/>
</dbReference>
<evidence type="ECO:0000256" key="12">
    <source>
        <dbReference type="SAM" id="MobiDB-lite"/>
    </source>
</evidence>
<comment type="catalytic activity">
    <reaction evidence="10 11">
        <text>dTMP + ATP = dTDP + ADP</text>
        <dbReference type="Rhea" id="RHEA:13517"/>
        <dbReference type="ChEBI" id="CHEBI:30616"/>
        <dbReference type="ChEBI" id="CHEBI:58369"/>
        <dbReference type="ChEBI" id="CHEBI:63528"/>
        <dbReference type="ChEBI" id="CHEBI:456216"/>
        <dbReference type="EC" id="2.7.4.9"/>
    </reaction>
</comment>
<name>A0ABY4W1B9_9PROT</name>
<evidence type="ECO:0000256" key="5">
    <source>
        <dbReference type="ARBA" id="ARBA00022727"/>
    </source>
</evidence>
<comment type="similarity">
    <text evidence="1 11">Belongs to the thymidylate kinase family.</text>
</comment>